<dbReference type="RefSeq" id="WP_310799180.1">
    <property type="nucleotide sequence ID" value="NZ_CP123872.1"/>
</dbReference>
<dbReference type="EMBL" id="CP123872">
    <property type="protein sequence ID" value="WND03327.1"/>
    <property type="molecule type" value="Genomic_DNA"/>
</dbReference>
<evidence type="ECO:0000256" key="6">
    <source>
        <dbReference type="ARBA" id="ARBA00023163"/>
    </source>
</evidence>
<dbReference type="Proteomes" id="UP001268683">
    <property type="component" value="Chromosome"/>
</dbReference>
<dbReference type="Pfam" id="PF00158">
    <property type="entry name" value="Sigma54_activat"/>
    <property type="match status" value="1"/>
</dbReference>
<feature type="modified residue" description="4-aspartylphosphate" evidence="7">
    <location>
        <position position="56"/>
    </location>
</feature>
<keyword evidence="3" id="KW-0902">Two-component regulatory system</keyword>
<dbReference type="Pfam" id="PF02954">
    <property type="entry name" value="HTH_8"/>
    <property type="match status" value="1"/>
</dbReference>
<dbReference type="InterPro" id="IPR011006">
    <property type="entry name" value="CheY-like_superfamily"/>
</dbReference>
<evidence type="ECO:0000259" key="8">
    <source>
        <dbReference type="PROSITE" id="PS50045"/>
    </source>
</evidence>
<keyword evidence="7" id="KW-0597">Phosphoprotein</keyword>
<evidence type="ECO:0000256" key="5">
    <source>
        <dbReference type="ARBA" id="ARBA00023125"/>
    </source>
</evidence>
<dbReference type="SUPFAM" id="SSF46689">
    <property type="entry name" value="Homeodomain-like"/>
    <property type="match status" value="1"/>
</dbReference>
<dbReference type="GO" id="GO:0000160">
    <property type="term" value="P:phosphorelay signal transduction system"/>
    <property type="evidence" value="ECO:0007669"/>
    <property type="project" value="UniProtKB-KW"/>
</dbReference>
<keyword evidence="5" id="KW-0238">DNA-binding</keyword>
<dbReference type="PANTHER" id="PTHR32071">
    <property type="entry name" value="TRANSCRIPTIONAL REGULATORY PROTEIN"/>
    <property type="match status" value="1"/>
</dbReference>
<keyword evidence="4" id="KW-0805">Transcription regulation</keyword>
<keyword evidence="6" id="KW-0804">Transcription</keyword>
<name>A0AA52EIU3_9PROT</name>
<dbReference type="KEGG" id="tmk:QGN29_02950"/>
<dbReference type="CDD" id="cd00009">
    <property type="entry name" value="AAA"/>
    <property type="match status" value="1"/>
</dbReference>
<keyword evidence="2" id="KW-0067">ATP-binding</keyword>
<accession>A0AA52EIU3</accession>
<evidence type="ECO:0000256" key="4">
    <source>
        <dbReference type="ARBA" id="ARBA00023015"/>
    </source>
</evidence>
<protein>
    <submittedName>
        <fullName evidence="10">Sigma-54 dependent transcriptional regulator</fullName>
    </submittedName>
</protein>
<evidence type="ECO:0000256" key="2">
    <source>
        <dbReference type="ARBA" id="ARBA00022840"/>
    </source>
</evidence>
<dbReference type="SUPFAM" id="SSF52540">
    <property type="entry name" value="P-loop containing nucleoside triphosphate hydrolases"/>
    <property type="match status" value="1"/>
</dbReference>
<dbReference type="InterPro" id="IPR009057">
    <property type="entry name" value="Homeodomain-like_sf"/>
</dbReference>
<dbReference type="Gene3D" id="3.40.50.2300">
    <property type="match status" value="1"/>
</dbReference>
<dbReference type="GO" id="GO:0043565">
    <property type="term" value="F:sequence-specific DNA binding"/>
    <property type="evidence" value="ECO:0007669"/>
    <property type="project" value="InterPro"/>
</dbReference>
<evidence type="ECO:0000256" key="1">
    <source>
        <dbReference type="ARBA" id="ARBA00022741"/>
    </source>
</evidence>
<dbReference type="InterPro" id="IPR027417">
    <property type="entry name" value="P-loop_NTPase"/>
</dbReference>
<dbReference type="SUPFAM" id="SSF52172">
    <property type="entry name" value="CheY-like"/>
    <property type="match status" value="1"/>
</dbReference>
<dbReference type="InterPro" id="IPR002197">
    <property type="entry name" value="HTH_Fis"/>
</dbReference>
<dbReference type="Pfam" id="PF25601">
    <property type="entry name" value="AAA_lid_14"/>
    <property type="match status" value="1"/>
</dbReference>
<dbReference type="SMART" id="SM00448">
    <property type="entry name" value="REC"/>
    <property type="match status" value="1"/>
</dbReference>
<evidence type="ECO:0000259" key="9">
    <source>
        <dbReference type="PROSITE" id="PS50110"/>
    </source>
</evidence>
<feature type="domain" description="Sigma-54 factor interaction" evidence="8">
    <location>
        <begin position="145"/>
        <end position="375"/>
    </location>
</feature>
<gene>
    <name evidence="10" type="ORF">QGN29_02950</name>
</gene>
<dbReference type="InterPro" id="IPR058031">
    <property type="entry name" value="AAA_lid_NorR"/>
</dbReference>
<evidence type="ECO:0000256" key="7">
    <source>
        <dbReference type="PROSITE-ProRule" id="PRU00169"/>
    </source>
</evidence>
<dbReference type="GO" id="GO:0006355">
    <property type="term" value="P:regulation of DNA-templated transcription"/>
    <property type="evidence" value="ECO:0007669"/>
    <property type="project" value="InterPro"/>
</dbReference>
<dbReference type="Gene3D" id="1.10.10.60">
    <property type="entry name" value="Homeodomain-like"/>
    <property type="match status" value="1"/>
</dbReference>
<evidence type="ECO:0000313" key="10">
    <source>
        <dbReference type="EMBL" id="WND03327.1"/>
    </source>
</evidence>
<dbReference type="InterPro" id="IPR001789">
    <property type="entry name" value="Sig_transdc_resp-reg_receiver"/>
</dbReference>
<sequence length="471" mass="51981">MLEQARKILIIEPIAALAQLYKGHLESDGYKVTLSRSAPDALDLLSNHDFSLVVADSHIGQAGLTSLLAACNDSQFHISLLMLASQQEQKLITQIMKKGASDYLIKPVSDLRLLTTVHNVLERVSMKAVIKRYSEESDLTGFHGLIGSSVAMQTVYKTIRHVASGESPIYITGERGTGKLRCATAVHAASPRASKPFIAVDCASLAQKGLLEVTLFGDNTVDGNHLDGEKSVLRKANGGTLFLNEVDKLPMDVQEQLMDFIQTGKLEGHGLSSSEENMDVRIITGSVMNLKSQVWRGNFMESLYSYLSLLPVVMPPLRDRGSDVLALANHFLREIAEEENTAPVNLAPALIKKLKDHNWPGNVHELKRWLSTLVSQRKEYGKNFIPPFTTMKDDDFLGTNVVSIHLQQAANAEEFSAHTCKLEEFERWIIESRIRAKGGSIPKAAESLGISPSTIYRKRESWCKDIGMAVS</sequence>
<dbReference type="PROSITE" id="PS50045">
    <property type="entry name" value="SIGMA54_INTERACT_4"/>
    <property type="match status" value="1"/>
</dbReference>
<evidence type="ECO:0000313" key="11">
    <source>
        <dbReference type="Proteomes" id="UP001268683"/>
    </source>
</evidence>
<evidence type="ECO:0000256" key="3">
    <source>
        <dbReference type="ARBA" id="ARBA00023012"/>
    </source>
</evidence>
<dbReference type="InterPro" id="IPR002078">
    <property type="entry name" value="Sigma_54_int"/>
</dbReference>
<organism evidence="10 11">
    <name type="scientific">Temperatibacter marinus</name>
    <dbReference type="NCBI Taxonomy" id="1456591"/>
    <lineage>
        <taxon>Bacteria</taxon>
        <taxon>Pseudomonadati</taxon>
        <taxon>Pseudomonadota</taxon>
        <taxon>Alphaproteobacteria</taxon>
        <taxon>Kordiimonadales</taxon>
        <taxon>Temperatibacteraceae</taxon>
        <taxon>Temperatibacter</taxon>
    </lineage>
</organism>
<feature type="domain" description="Response regulatory" evidence="9">
    <location>
        <begin position="7"/>
        <end position="121"/>
    </location>
</feature>
<dbReference type="PROSITE" id="PS50110">
    <property type="entry name" value="RESPONSE_REGULATORY"/>
    <property type="match status" value="1"/>
</dbReference>
<proteinExistence type="predicted"/>
<dbReference type="Gene3D" id="3.40.50.300">
    <property type="entry name" value="P-loop containing nucleotide triphosphate hydrolases"/>
    <property type="match status" value="1"/>
</dbReference>
<dbReference type="CDD" id="cd00156">
    <property type="entry name" value="REC"/>
    <property type="match status" value="1"/>
</dbReference>
<keyword evidence="1" id="KW-0547">Nucleotide-binding</keyword>
<dbReference type="Gene3D" id="1.10.8.60">
    <property type="match status" value="1"/>
</dbReference>
<dbReference type="PANTHER" id="PTHR32071:SF117">
    <property type="entry name" value="PTS-DEPENDENT DIHYDROXYACETONE KINASE OPERON REGULATORY PROTEIN-RELATED"/>
    <property type="match status" value="1"/>
</dbReference>
<dbReference type="Pfam" id="PF00072">
    <property type="entry name" value="Response_reg"/>
    <property type="match status" value="1"/>
</dbReference>
<dbReference type="AlphaFoldDB" id="A0AA52EIU3"/>
<reference evidence="10" key="1">
    <citation type="submission" date="2023-04" db="EMBL/GenBank/DDBJ databases">
        <title>Complete genome sequence of Temperatibacter marinus.</title>
        <authorList>
            <person name="Rong J.-C."/>
            <person name="Yi M.-L."/>
            <person name="Zhao Q."/>
        </authorList>
    </citation>
    <scope>NUCLEOTIDE SEQUENCE</scope>
    <source>
        <strain evidence="10">NBRC 110045</strain>
    </source>
</reference>
<keyword evidence="11" id="KW-1185">Reference proteome</keyword>
<dbReference type="GO" id="GO:0005524">
    <property type="term" value="F:ATP binding"/>
    <property type="evidence" value="ECO:0007669"/>
    <property type="project" value="UniProtKB-KW"/>
</dbReference>